<reference evidence="2 3" key="1">
    <citation type="submission" date="2018-05" db="EMBL/GenBank/DDBJ databases">
        <title>Genomic Encyclopedia of Archaeal and Bacterial Type Strains, Phase II (KMG-II): from individual species to whole genera.</title>
        <authorList>
            <person name="Goeker M."/>
        </authorList>
    </citation>
    <scope>NUCLEOTIDE SEQUENCE [LARGE SCALE GENOMIC DNA]</scope>
    <source>
        <strain evidence="2 3">DSM 22214</strain>
    </source>
</reference>
<comment type="caution">
    <text evidence="2">The sequence shown here is derived from an EMBL/GenBank/DDBJ whole genome shotgun (WGS) entry which is preliminary data.</text>
</comment>
<sequence>MKSSRFITETFPLAFLNKDFDFKTLRDDIKKRYFFYNQLDTDRFPIFEYNTNRKNYESLKEAFEEEFFVQRGISRTKNNLHIPSTNTLALLFTDNNYTPSQKILNTCRSFAKESGNKTNFVLEDERVNSLPKSTPTKSMFTLSRILLFLGITLLLSFVFYQLFIHKHERLYIKSPSTNTIVPRIVSIEGTAEKASEVWVVVKSKSTNKYYVQQPIEIQNGKDWVGRVIIGSVSSEDVGQAFEIKAFLNPAKKLKKGDELPAWPASEVSTEGIEVIRGSKLTEE</sequence>
<evidence type="ECO:0000256" key="1">
    <source>
        <dbReference type="SAM" id="Phobius"/>
    </source>
</evidence>
<keyword evidence="1" id="KW-0812">Transmembrane</keyword>
<dbReference type="OrthoDB" id="958451at2"/>
<dbReference type="AlphaFoldDB" id="A0A316EW16"/>
<evidence type="ECO:0000313" key="2">
    <source>
        <dbReference type="EMBL" id="PWK27361.1"/>
    </source>
</evidence>
<dbReference type="Proteomes" id="UP000245489">
    <property type="component" value="Unassembled WGS sequence"/>
</dbReference>
<dbReference type="EMBL" id="QGGO01000007">
    <property type="protein sequence ID" value="PWK27361.1"/>
    <property type="molecule type" value="Genomic_DNA"/>
</dbReference>
<organism evidence="2 3">
    <name type="scientific">Arcicella aurantiaca</name>
    <dbReference type="NCBI Taxonomy" id="591202"/>
    <lineage>
        <taxon>Bacteria</taxon>
        <taxon>Pseudomonadati</taxon>
        <taxon>Bacteroidota</taxon>
        <taxon>Cytophagia</taxon>
        <taxon>Cytophagales</taxon>
        <taxon>Flectobacillaceae</taxon>
        <taxon>Arcicella</taxon>
    </lineage>
</organism>
<keyword evidence="1" id="KW-0472">Membrane</keyword>
<feature type="transmembrane region" description="Helical" evidence="1">
    <location>
        <begin position="145"/>
        <end position="164"/>
    </location>
</feature>
<dbReference type="RefSeq" id="WP_109742438.1">
    <property type="nucleotide sequence ID" value="NZ_QGGO01000007.1"/>
</dbReference>
<keyword evidence="3" id="KW-1185">Reference proteome</keyword>
<gene>
    <name evidence="2" type="ORF">LV89_01674</name>
</gene>
<name>A0A316EW16_9BACT</name>
<accession>A0A316EW16</accession>
<evidence type="ECO:0000313" key="3">
    <source>
        <dbReference type="Proteomes" id="UP000245489"/>
    </source>
</evidence>
<keyword evidence="1" id="KW-1133">Transmembrane helix</keyword>
<proteinExistence type="predicted"/>
<protein>
    <submittedName>
        <fullName evidence="2">Uncharacterized protein</fullName>
    </submittedName>
</protein>